<sequence length="81" mass="9239">MQQRAIPALALELFERFASSMRHNGADVLFFDKAARKRITKAFGGQRACRIIEPWLGTYVVSENGAVVTVAHRTRRLKRDH</sequence>
<dbReference type="RefSeq" id="WP_204200044.1">
    <property type="nucleotide sequence ID" value="NZ_JAFEMC010000005.1"/>
</dbReference>
<name>A0ABS2DAH0_9SPHN</name>
<reference evidence="1 2" key="1">
    <citation type="submission" date="2020-12" db="EMBL/GenBank/DDBJ databases">
        <title>Sphingomonas sp.</title>
        <authorList>
            <person name="Kim M.K."/>
        </authorList>
    </citation>
    <scope>NUCLEOTIDE SEQUENCE [LARGE SCALE GENOMIC DNA]</scope>
    <source>
        <strain evidence="1 2">BT552</strain>
    </source>
</reference>
<dbReference type="Proteomes" id="UP000763641">
    <property type="component" value="Unassembled WGS sequence"/>
</dbReference>
<accession>A0ABS2DAH0</accession>
<proteinExistence type="predicted"/>
<keyword evidence="2" id="KW-1185">Reference proteome</keyword>
<dbReference type="EMBL" id="JAFEMC010000005">
    <property type="protein sequence ID" value="MBM6577946.1"/>
    <property type="molecule type" value="Genomic_DNA"/>
</dbReference>
<organism evidence="1 2">
    <name type="scientific">Sphingomonas longa</name>
    <dbReference type="NCBI Taxonomy" id="2778730"/>
    <lineage>
        <taxon>Bacteria</taxon>
        <taxon>Pseudomonadati</taxon>
        <taxon>Pseudomonadota</taxon>
        <taxon>Alphaproteobacteria</taxon>
        <taxon>Sphingomonadales</taxon>
        <taxon>Sphingomonadaceae</taxon>
        <taxon>Sphingomonas</taxon>
    </lineage>
</organism>
<gene>
    <name evidence="1" type="ORF">ILT43_16305</name>
</gene>
<comment type="caution">
    <text evidence="1">The sequence shown here is derived from an EMBL/GenBank/DDBJ whole genome shotgun (WGS) entry which is preliminary data.</text>
</comment>
<protein>
    <submittedName>
        <fullName evidence="1">Uncharacterized protein</fullName>
    </submittedName>
</protein>
<evidence type="ECO:0000313" key="1">
    <source>
        <dbReference type="EMBL" id="MBM6577946.1"/>
    </source>
</evidence>
<evidence type="ECO:0000313" key="2">
    <source>
        <dbReference type="Proteomes" id="UP000763641"/>
    </source>
</evidence>